<keyword evidence="5" id="KW-0333">Golgi apparatus</keyword>
<dbReference type="OMA" id="WVESDKG"/>
<dbReference type="GO" id="GO:0000032">
    <property type="term" value="P:cell wall mannoprotein biosynthetic process"/>
    <property type="evidence" value="ECO:0007669"/>
    <property type="project" value="TreeGrafter"/>
</dbReference>
<evidence type="ECO:0000256" key="2">
    <source>
        <dbReference type="ARBA" id="ARBA00022692"/>
    </source>
</evidence>
<dbReference type="InterPro" id="IPR052086">
    <property type="entry name" value="Mannan_Polymerase_Subunit"/>
</dbReference>
<evidence type="ECO:0000256" key="5">
    <source>
        <dbReference type="ARBA" id="ARBA00023034"/>
    </source>
</evidence>
<keyword evidence="6" id="KW-0472">Membrane</keyword>
<evidence type="ECO:0008006" key="10">
    <source>
        <dbReference type="Google" id="ProtNLM"/>
    </source>
</evidence>
<dbReference type="Pfam" id="PF03452">
    <property type="entry name" value="Anp1"/>
    <property type="match status" value="1"/>
</dbReference>
<dbReference type="EMBL" id="JAIBSC010000038">
    <property type="protein sequence ID" value="KAH1906082.1"/>
    <property type="molecule type" value="Genomic_DNA"/>
</dbReference>
<dbReference type="GO" id="GO:0006487">
    <property type="term" value="P:protein N-linked glycosylation"/>
    <property type="evidence" value="ECO:0007669"/>
    <property type="project" value="TreeGrafter"/>
</dbReference>
<protein>
    <recommendedName>
        <fullName evidence="10">N-glycosyl-transferase</fullName>
    </recommendedName>
</protein>
<dbReference type="SUPFAM" id="SSF53448">
    <property type="entry name" value="Nucleotide-diphospho-sugar transferases"/>
    <property type="match status" value="1"/>
</dbReference>
<evidence type="ECO:0000256" key="6">
    <source>
        <dbReference type="ARBA" id="ARBA00023136"/>
    </source>
</evidence>
<comment type="similarity">
    <text evidence="7">Belongs to the ANP1/MMN9/VAN1 family.</text>
</comment>
<keyword evidence="4" id="KW-1133">Transmembrane helix</keyword>
<dbReference type="PANTHER" id="PTHR43083:SF4">
    <property type="entry name" value="N-GLYCOSYL-TRANSFERASE (AFU_ORTHOLOGUE AFUA_4G06870)"/>
    <property type="match status" value="1"/>
</dbReference>
<evidence type="ECO:0000256" key="3">
    <source>
        <dbReference type="ARBA" id="ARBA00022968"/>
    </source>
</evidence>
<gene>
    <name evidence="8" type="ORF">KXV57_005544</name>
</gene>
<keyword evidence="3" id="KW-0735">Signal-anchor</keyword>
<sequence length="411" mass="47157">MLLPKGGVTWKSAKARLPPWRAVVVLLTRPRFLISLALTGILILLWRGISKSASGMQNFYCYGPPKSPMEMTINEMNAWMAHTQTPVIFNHHEPYVVNDSSIINVDLNGIQSTRAAKENKERVLILTPLRDAAPHLEKYFDLLYNITYPHELIDLAFLVGDSQDDTLAVLARELKRIQDQVEDKIAFRSATIIQKEFGAETGMNVEDRHSFAAQGPRRKAIARARNYLLYSALKPDHSWVYWRDVDIVDSPPTILEDFISHNRDILVPNIWFHRYKDGRDIEGRFDYNSWIESDKGRRLRQTLDPDTILAEGYKEYDTGREYLVGMGDWRKNKDEEVELDGIGGVNILVKADVHRSGINFPPYAFENQAETEGFARMAKRAGYEVYGLPNYIVWHIDTEEKPGNLGDRKAY</sequence>
<comment type="subcellular location">
    <subcellularLocation>
        <location evidence="1">Golgi apparatus membrane</location>
        <topology evidence="1">Single-pass type II membrane protein</topology>
    </subcellularLocation>
</comment>
<dbReference type="GO" id="GO:0000136">
    <property type="term" value="C:mannan polymerase complex"/>
    <property type="evidence" value="ECO:0007669"/>
    <property type="project" value="TreeGrafter"/>
</dbReference>
<organism evidence="8 9">
    <name type="scientific">Aspergillus fumigatus</name>
    <name type="common">Neosartorya fumigata</name>
    <dbReference type="NCBI Taxonomy" id="746128"/>
    <lineage>
        <taxon>Eukaryota</taxon>
        <taxon>Fungi</taxon>
        <taxon>Dikarya</taxon>
        <taxon>Ascomycota</taxon>
        <taxon>Pezizomycotina</taxon>
        <taxon>Eurotiomycetes</taxon>
        <taxon>Eurotiomycetidae</taxon>
        <taxon>Eurotiales</taxon>
        <taxon>Aspergillaceae</taxon>
        <taxon>Aspergillus</taxon>
        <taxon>Aspergillus subgen. Fumigati</taxon>
    </lineage>
</organism>
<evidence type="ECO:0000256" key="7">
    <source>
        <dbReference type="ARBA" id="ARBA00037964"/>
    </source>
</evidence>
<comment type="caution">
    <text evidence="8">The sequence shown here is derived from an EMBL/GenBank/DDBJ whole genome shotgun (WGS) entry which is preliminary data.</text>
</comment>
<dbReference type="GO" id="GO:0000009">
    <property type="term" value="F:alpha-1,6-mannosyltransferase activity"/>
    <property type="evidence" value="ECO:0007669"/>
    <property type="project" value="TreeGrafter"/>
</dbReference>
<name>A0A229WST8_ASPFM</name>
<dbReference type="Gene3D" id="3.90.550.10">
    <property type="entry name" value="Spore Coat Polysaccharide Biosynthesis Protein SpsA, Chain A"/>
    <property type="match status" value="1"/>
</dbReference>
<dbReference type="FunFam" id="3.90.550.10:FF:000017">
    <property type="entry name" value="Mannan polymerase II complex ANP1 subunit"/>
    <property type="match status" value="1"/>
</dbReference>
<dbReference type="InterPro" id="IPR029044">
    <property type="entry name" value="Nucleotide-diphossugar_trans"/>
</dbReference>
<proteinExistence type="inferred from homology"/>
<dbReference type="Proteomes" id="UP000813423">
    <property type="component" value="Unassembled WGS sequence"/>
</dbReference>
<evidence type="ECO:0000256" key="1">
    <source>
        <dbReference type="ARBA" id="ARBA00004323"/>
    </source>
</evidence>
<dbReference type="PANTHER" id="PTHR43083">
    <property type="entry name" value="MANNAN POLYMERASE II"/>
    <property type="match status" value="1"/>
</dbReference>
<accession>A0A229WST8</accession>
<evidence type="ECO:0000313" key="9">
    <source>
        <dbReference type="Proteomes" id="UP000813423"/>
    </source>
</evidence>
<evidence type="ECO:0000256" key="4">
    <source>
        <dbReference type="ARBA" id="ARBA00022989"/>
    </source>
</evidence>
<keyword evidence="2" id="KW-0812">Transmembrane</keyword>
<evidence type="ECO:0000313" key="8">
    <source>
        <dbReference type="EMBL" id="KAH1906082.1"/>
    </source>
</evidence>
<reference evidence="8" key="1">
    <citation type="submission" date="2021-08" db="EMBL/GenBank/DDBJ databases">
        <title>Global Aspergillus fumigatus from environmental and clinical sources.</title>
        <authorList>
            <person name="Barber A."/>
            <person name="Sae-Ong T."/>
        </authorList>
    </citation>
    <scope>NUCLEOTIDE SEQUENCE</scope>
    <source>
        <strain evidence="8">NRZ-2016-071</strain>
    </source>
</reference>
<dbReference type="AlphaFoldDB" id="A0A229WST8"/>